<dbReference type="EMBL" id="JAODUO010002962">
    <property type="protein sequence ID" value="KAK2149488.1"/>
    <property type="molecule type" value="Genomic_DNA"/>
</dbReference>
<gene>
    <name evidence="1" type="ORF">NP493_2979g00007</name>
</gene>
<reference evidence="1" key="1">
    <citation type="journal article" date="2023" name="Mol. Biol. Evol.">
        <title>Third-Generation Sequencing Reveals the Adaptive Role of the Epigenome in Three Deep-Sea Polychaetes.</title>
        <authorList>
            <person name="Perez M."/>
            <person name="Aroh O."/>
            <person name="Sun Y."/>
            <person name="Lan Y."/>
            <person name="Juniper S.K."/>
            <person name="Young C.R."/>
            <person name="Angers B."/>
            <person name="Qian P.Y."/>
        </authorList>
    </citation>
    <scope>NUCLEOTIDE SEQUENCE</scope>
    <source>
        <strain evidence="1">R07B-5</strain>
    </source>
</reference>
<accession>A0AAD9JB46</accession>
<keyword evidence="2" id="KW-1185">Reference proteome</keyword>
<sequence>MHTKFYIVRDFNLHLDTPSATTTTFNDILASLDTKQHVNFLTHTHDHWLDSLFKIHILSQSITPAASF</sequence>
<evidence type="ECO:0000313" key="1">
    <source>
        <dbReference type="EMBL" id="KAK2149488.1"/>
    </source>
</evidence>
<name>A0AAD9JB46_RIDPI</name>
<dbReference type="Proteomes" id="UP001209878">
    <property type="component" value="Unassembled WGS sequence"/>
</dbReference>
<protein>
    <submittedName>
        <fullName evidence="1">Uncharacterized protein</fullName>
    </submittedName>
</protein>
<proteinExistence type="predicted"/>
<comment type="caution">
    <text evidence="1">The sequence shown here is derived from an EMBL/GenBank/DDBJ whole genome shotgun (WGS) entry which is preliminary data.</text>
</comment>
<evidence type="ECO:0000313" key="2">
    <source>
        <dbReference type="Proteomes" id="UP001209878"/>
    </source>
</evidence>
<dbReference type="AlphaFoldDB" id="A0AAD9JB46"/>
<organism evidence="1 2">
    <name type="scientific">Ridgeia piscesae</name>
    <name type="common">Tubeworm</name>
    <dbReference type="NCBI Taxonomy" id="27915"/>
    <lineage>
        <taxon>Eukaryota</taxon>
        <taxon>Metazoa</taxon>
        <taxon>Spiralia</taxon>
        <taxon>Lophotrochozoa</taxon>
        <taxon>Annelida</taxon>
        <taxon>Polychaeta</taxon>
        <taxon>Sedentaria</taxon>
        <taxon>Canalipalpata</taxon>
        <taxon>Sabellida</taxon>
        <taxon>Siboglinidae</taxon>
        <taxon>Ridgeia</taxon>
    </lineage>
</organism>